<accession>E2AZE4</accession>
<gene>
    <name evidence="2" type="ORF">EAG_12742</name>
</gene>
<organism evidence="3">
    <name type="scientific">Camponotus floridanus</name>
    <name type="common">Florida carpenter ant</name>
    <dbReference type="NCBI Taxonomy" id="104421"/>
    <lineage>
        <taxon>Eukaryota</taxon>
        <taxon>Metazoa</taxon>
        <taxon>Ecdysozoa</taxon>
        <taxon>Arthropoda</taxon>
        <taxon>Hexapoda</taxon>
        <taxon>Insecta</taxon>
        <taxon>Pterygota</taxon>
        <taxon>Neoptera</taxon>
        <taxon>Endopterygota</taxon>
        <taxon>Hymenoptera</taxon>
        <taxon>Apocrita</taxon>
        <taxon>Aculeata</taxon>
        <taxon>Formicoidea</taxon>
        <taxon>Formicidae</taxon>
        <taxon>Formicinae</taxon>
        <taxon>Camponotus</taxon>
    </lineage>
</organism>
<dbReference type="EMBL" id="GL444207">
    <property type="protein sequence ID" value="EFN61183.1"/>
    <property type="molecule type" value="Genomic_DNA"/>
</dbReference>
<feature type="region of interest" description="Disordered" evidence="1">
    <location>
        <begin position="516"/>
        <end position="536"/>
    </location>
</feature>
<name>E2AZE4_CAMFO</name>
<feature type="compositionally biased region" description="Polar residues" evidence="1">
    <location>
        <begin position="524"/>
        <end position="536"/>
    </location>
</feature>
<dbReference type="AlphaFoldDB" id="E2AZE4"/>
<feature type="region of interest" description="Disordered" evidence="1">
    <location>
        <begin position="182"/>
        <end position="204"/>
    </location>
</feature>
<feature type="compositionally biased region" description="Basic and acidic residues" evidence="1">
    <location>
        <begin position="186"/>
        <end position="204"/>
    </location>
</feature>
<protein>
    <submittedName>
        <fullName evidence="2">Uncharacterized protein</fullName>
    </submittedName>
</protein>
<feature type="compositionally biased region" description="Basic and acidic residues" evidence="1">
    <location>
        <begin position="366"/>
        <end position="378"/>
    </location>
</feature>
<feature type="region of interest" description="Disordered" evidence="1">
    <location>
        <begin position="366"/>
        <end position="413"/>
    </location>
</feature>
<evidence type="ECO:0000313" key="2">
    <source>
        <dbReference type="EMBL" id="EFN61183.1"/>
    </source>
</evidence>
<evidence type="ECO:0000313" key="3">
    <source>
        <dbReference type="Proteomes" id="UP000000311"/>
    </source>
</evidence>
<proteinExistence type="predicted"/>
<dbReference type="InParanoid" id="E2AZE4"/>
<keyword evidence="3" id="KW-1185">Reference proteome</keyword>
<evidence type="ECO:0000256" key="1">
    <source>
        <dbReference type="SAM" id="MobiDB-lite"/>
    </source>
</evidence>
<reference evidence="2 3" key="1">
    <citation type="journal article" date="2010" name="Science">
        <title>Genomic comparison of the ants Camponotus floridanus and Harpegnathos saltator.</title>
        <authorList>
            <person name="Bonasio R."/>
            <person name="Zhang G."/>
            <person name="Ye C."/>
            <person name="Mutti N.S."/>
            <person name="Fang X."/>
            <person name="Qin N."/>
            <person name="Donahue G."/>
            <person name="Yang P."/>
            <person name="Li Q."/>
            <person name="Li C."/>
            <person name="Zhang P."/>
            <person name="Huang Z."/>
            <person name="Berger S.L."/>
            <person name="Reinberg D."/>
            <person name="Wang J."/>
            <person name="Liebig J."/>
        </authorList>
    </citation>
    <scope>NUCLEOTIDE SEQUENCE [LARGE SCALE GENOMIC DNA]</scope>
    <source>
        <strain evidence="3">C129</strain>
    </source>
</reference>
<sequence>MAHEWLYRSRPAAYALIPNRDYPLGKLAEIGRQLVLSESVALALHRLEQPYELTANATVSCTQSTLIACKFGKRKSRHADAKLREKRILLGSNETDRIAGEIYAPSIRFKRAGKEFWCRATFTSTKTSSRGGRLAGRRRDTYRIPTVLVRGAGPEGPVDLRKYSPSGCSAYAGCLFPRPPPPLSLERGRREATEAKAQRPPQERGHYNTNFWKFPMISVNNGFWLVSKNGFNSLRRKEDIVHPNRWTENESQEARFADTRVIECTYKYFPSNSNSNSSIQYSCLSLPGPRNVAVIKRTNLALLGKLCPERLEVRSGSWASLLPAPLGAASRAGPVFFLRLSFASSFARRFHLSHRVSYFVRIERQKERERKGSTRPQEESIGLADRLVGGRQPAAKHKRSLPSTKDNRALPSSSLLRVSSMPQPDGCNFGQCISPRLIQNLMDAMYDRLAPAWQAYSALLATRRKIRFDASGRAPRERKYRGNGSRIFTPKHRIRESDLASPSSSTILGTEAVYGRKRRRGAASNLSSNRRPWTNH</sequence>
<dbReference type="Proteomes" id="UP000000311">
    <property type="component" value="Unassembled WGS sequence"/>
</dbReference>